<accession>A0AAD6YCJ7</accession>
<organism evidence="1 2">
    <name type="scientific">Mycena pura</name>
    <dbReference type="NCBI Taxonomy" id="153505"/>
    <lineage>
        <taxon>Eukaryota</taxon>
        <taxon>Fungi</taxon>
        <taxon>Dikarya</taxon>
        <taxon>Basidiomycota</taxon>
        <taxon>Agaricomycotina</taxon>
        <taxon>Agaricomycetes</taxon>
        <taxon>Agaricomycetidae</taxon>
        <taxon>Agaricales</taxon>
        <taxon>Marasmiineae</taxon>
        <taxon>Mycenaceae</taxon>
        <taxon>Mycena</taxon>
    </lineage>
</organism>
<comment type="caution">
    <text evidence="1">The sequence shown here is derived from an EMBL/GenBank/DDBJ whole genome shotgun (WGS) entry which is preliminary data.</text>
</comment>
<evidence type="ECO:0000313" key="1">
    <source>
        <dbReference type="EMBL" id="KAJ7202516.1"/>
    </source>
</evidence>
<evidence type="ECO:0000313" key="2">
    <source>
        <dbReference type="Proteomes" id="UP001219525"/>
    </source>
</evidence>
<protein>
    <submittedName>
        <fullName evidence="1">Uncharacterized protein</fullName>
    </submittedName>
</protein>
<name>A0AAD6YCJ7_9AGAR</name>
<keyword evidence="2" id="KW-1185">Reference proteome</keyword>
<sequence>MADQIQRSPTSCRHVRHVPRHPGSVLTVSLPPTARLPSCYGLITSVNPAHRWLAPLLVVTRRRWGSSGPELGSLSGGQWKRTDGVGRRSRLAAAQIPAARLEIAPQMWYDLRPSNSWRVDAGPTVDYDLCCGDGDRCAHCAFAYCQQRHTCPGRGNRKKCHSEDAAHRLPDGKKCRWSEDKIEQEILRREAEARVPSMTE</sequence>
<dbReference type="AlphaFoldDB" id="A0AAD6YCJ7"/>
<dbReference type="Proteomes" id="UP001219525">
    <property type="component" value="Unassembled WGS sequence"/>
</dbReference>
<proteinExistence type="predicted"/>
<dbReference type="EMBL" id="JARJCW010000054">
    <property type="protein sequence ID" value="KAJ7202516.1"/>
    <property type="molecule type" value="Genomic_DNA"/>
</dbReference>
<reference evidence="1" key="1">
    <citation type="submission" date="2023-03" db="EMBL/GenBank/DDBJ databases">
        <title>Massive genome expansion in bonnet fungi (Mycena s.s.) driven by repeated elements and novel gene families across ecological guilds.</title>
        <authorList>
            <consortium name="Lawrence Berkeley National Laboratory"/>
            <person name="Harder C.B."/>
            <person name="Miyauchi S."/>
            <person name="Viragh M."/>
            <person name="Kuo A."/>
            <person name="Thoen E."/>
            <person name="Andreopoulos B."/>
            <person name="Lu D."/>
            <person name="Skrede I."/>
            <person name="Drula E."/>
            <person name="Henrissat B."/>
            <person name="Morin E."/>
            <person name="Kohler A."/>
            <person name="Barry K."/>
            <person name="LaButti K."/>
            <person name="Morin E."/>
            <person name="Salamov A."/>
            <person name="Lipzen A."/>
            <person name="Mereny Z."/>
            <person name="Hegedus B."/>
            <person name="Baldrian P."/>
            <person name="Stursova M."/>
            <person name="Weitz H."/>
            <person name="Taylor A."/>
            <person name="Grigoriev I.V."/>
            <person name="Nagy L.G."/>
            <person name="Martin F."/>
            <person name="Kauserud H."/>
        </authorList>
    </citation>
    <scope>NUCLEOTIDE SEQUENCE</scope>
    <source>
        <strain evidence="1">9144</strain>
    </source>
</reference>
<gene>
    <name evidence="1" type="ORF">GGX14DRAFT_570623</name>
</gene>